<evidence type="ECO:0000313" key="1">
    <source>
        <dbReference type="EMBL" id="KAH7638904.1"/>
    </source>
</evidence>
<reference evidence="1" key="2">
    <citation type="submission" date="2020-06" db="EMBL/GenBank/DDBJ databases">
        <authorList>
            <person name="Ji K."/>
            <person name="Li J."/>
        </authorList>
    </citation>
    <scope>NUCLEOTIDE SEQUENCE</scope>
    <source>
        <strain evidence="1">JKM2019</strain>
        <tissue evidence="1">Whole body</tissue>
    </source>
</reference>
<protein>
    <submittedName>
        <fullName evidence="2">Uncharacterized protein</fullName>
    </submittedName>
</protein>
<reference evidence="1" key="3">
    <citation type="journal article" date="2021" name="World Allergy Organ. J.">
        <title>Chromosome-level assembly of Dermatophagoides farinae genome and transcriptome reveals two novel allergens Der f 37 and Der f 39.</title>
        <authorList>
            <person name="Chen J."/>
            <person name="Cai Z."/>
            <person name="Fan D."/>
            <person name="Hu J."/>
            <person name="Hou Y."/>
            <person name="He Y."/>
            <person name="Zhang Z."/>
            <person name="Zhao Z."/>
            <person name="Gao P."/>
            <person name="Hu W."/>
            <person name="Sun J."/>
            <person name="Li J."/>
            <person name="Ji K."/>
        </authorList>
    </citation>
    <scope>NUCLEOTIDE SEQUENCE</scope>
    <source>
        <strain evidence="1">JKM2019</strain>
    </source>
</reference>
<organism evidence="2 3">
    <name type="scientific">Dermatophagoides farinae</name>
    <name type="common">American house dust mite</name>
    <dbReference type="NCBI Taxonomy" id="6954"/>
    <lineage>
        <taxon>Eukaryota</taxon>
        <taxon>Metazoa</taxon>
        <taxon>Ecdysozoa</taxon>
        <taxon>Arthropoda</taxon>
        <taxon>Chelicerata</taxon>
        <taxon>Arachnida</taxon>
        <taxon>Acari</taxon>
        <taxon>Acariformes</taxon>
        <taxon>Sarcoptiformes</taxon>
        <taxon>Astigmata</taxon>
        <taxon>Psoroptidia</taxon>
        <taxon>Analgoidea</taxon>
        <taxon>Pyroglyphidae</taxon>
        <taxon>Dermatophagoidinae</taxon>
        <taxon>Dermatophagoides</taxon>
    </lineage>
</organism>
<proteinExistence type="predicted"/>
<comment type="caution">
    <text evidence="2">The sequence shown here is derived from an EMBL/GenBank/DDBJ whole genome shotgun (WGS) entry which is preliminary data.</text>
</comment>
<dbReference type="AlphaFoldDB" id="A0A922I7K8"/>
<dbReference type="Proteomes" id="UP000790347">
    <property type="component" value="Unassembled WGS sequence"/>
</dbReference>
<dbReference type="EMBL" id="ASGP02000002">
    <property type="protein sequence ID" value="KAH9522778.1"/>
    <property type="molecule type" value="Genomic_DNA"/>
</dbReference>
<evidence type="ECO:0000313" key="3">
    <source>
        <dbReference type="Proteomes" id="UP000790347"/>
    </source>
</evidence>
<evidence type="ECO:0000313" key="2">
    <source>
        <dbReference type="EMBL" id="KAH9522778.1"/>
    </source>
</evidence>
<reference evidence="2" key="4">
    <citation type="journal article" date="2022" name="Res Sq">
        <title>Comparative Genomics Reveals Insights into the Divergent Evolution of Astigmatic Mites and Household Pest Adaptations.</title>
        <authorList>
            <person name="Xiong Q."/>
            <person name="Wan A.T.-Y."/>
            <person name="Liu X.-Y."/>
            <person name="Fung C.S.-H."/>
            <person name="Xiao X."/>
            <person name="Malainual N."/>
            <person name="Hou J."/>
            <person name="Wang L."/>
            <person name="Wang M."/>
            <person name="Yang K."/>
            <person name="Cui Y."/>
            <person name="Leung E."/>
            <person name="Nong W."/>
            <person name="Shin S.-K."/>
            <person name="Au S."/>
            <person name="Jeong K.Y."/>
            <person name="Chew F.T."/>
            <person name="Hui J."/>
            <person name="Leung T.F."/>
            <person name="Tungtrongchitr A."/>
            <person name="Zhong N."/>
            <person name="Liu Z."/>
            <person name="Tsui S."/>
        </authorList>
    </citation>
    <scope>NUCLEOTIDE SEQUENCE</scope>
    <source>
        <strain evidence="2">Derf</strain>
        <tissue evidence="2">Whole organism</tissue>
    </source>
</reference>
<gene>
    <name evidence="2" type="ORF">DERF_006338</name>
    <name evidence="1" type="ORF">HUG17_2937</name>
</gene>
<name>A0A922I7K8_DERFA</name>
<keyword evidence="3" id="KW-1185">Reference proteome</keyword>
<sequence>MAEKRKQSGYQNKCSLCQAVQRKNPYSVNRIIRSEQDVQNAFQLFNKTVNINDTICRSCYFELDEKLNLEKKRNKKIELSYPSTVESSECCFICSSTTEDLKTIPFKARFQVFSKKSIFIPEANQCCANHLICDQLYENDIERIRIISDKCKFTKDDLVKFMLEKSSISNRSTMGFKSTVETEQNCFICLSTMNLVAISLEARLDVFSRKEIFIPKGNRCCSHHLINDRLDEDGMNEIKIVSSTCQIDDDEFIPFVMSPHDH</sequence>
<reference evidence="2" key="1">
    <citation type="submission" date="2013-05" db="EMBL/GenBank/DDBJ databases">
        <authorList>
            <person name="Yim A.K.Y."/>
            <person name="Chan T.F."/>
            <person name="Ji K.M."/>
            <person name="Liu X.Y."/>
            <person name="Zhou J.W."/>
            <person name="Li R.Q."/>
            <person name="Yang K.Y."/>
            <person name="Li J."/>
            <person name="Li M."/>
            <person name="Law P.T.W."/>
            <person name="Wu Y.L."/>
            <person name="Cai Z.L."/>
            <person name="Qin H."/>
            <person name="Bao Y."/>
            <person name="Leung R.K.K."/>
            <person name="Ng P.K.S."/>
            <person name="Zou J."/>
            <person name="Zhong X.J."/>
            <person name="Ran P.X."/>
            <person name="Zhong N.S."/>
            <person name="Liu Z.G."/>
            <person name="Tsui S.K.W."/>
        </authorList>
    </citation>
    <scope>NUCLEOTIDE SEQUENCE</scope>
    <source>
        <strain evidence="2">Derf</strain>
        <tissue evidence="2">Whole organism</tissue>
    </source>
</reference>
<dbReference type="EMBL" id="SDOV01000007">
    <property type="protein sequence ID" value="KAH7638904.1"/>
    <property type="molecule type" value="Genomic_DNA"/>
</dbReference>
<accession>A0A922I7K8</accession>
<dbReference type="Proteomes" id="UP000828236">
    <property type="component" value="Unassembled WGS sequence"/>
</dbReference>